<reference evidence="1" key="1">
    <citation type="submission" date="2014-11" db="EMBL/GenBank/DDBJ databases">
        <authorList>
            <person name="Amaro Gonzalez C."/>
        </authorList>
    </citation>
    <scope>NUCLEOTIDE SEQUENCE</scope>
</reference>
<dbReference type="AlphaFoldDB" id="A0A0E9SYI8"/>
<name>A0A0E9SYI8_ANGAN</name>
<evidence type="ECO:0000313" key="1">
    <source>
        <dbReference type="EMBL" id="JAH45603.1"/>
    </source>
</evidence>
<proteinExistence type="predicted"/>
<protein>
    <submittedName>
        <fullName evidence="1">Uncharacterized protein</fullName>
    </submittedName>
</protein>
<sequence length="41" mass="4708">MDAKSLSGTQRIFSMPGVKKDVKQSFQMVFLNNITVRSCKW</sequence>
<dbReference type="EMBL" id="GBXM01062974">
    <property type="protein sequence ID" value="JAH45603.1"/>
    <property type="molecule type" value="Transcribed_RNA"/>
</dbReference>
<reference evidence="1" key="2">
    <citation type="journal article" date="2015" name="Fish Shellfish Immunol.">
        <title>Early steps in the European eel (Anguilla anguilla)-Vibrio vulnificus interaction in the gills: Role of the RtxA13 toxin.</title>
        <authorList>
            <person name="Callol A."/>
            <person name="Pajuelo D."/>
            <person name="Ebbesson L."/>
            <person name="Teles M."/>
            <person name="MacKenzie S."/>
            <person name="Amaro C."/>
        </authorList>
    </citation>
    <scope>NUCLEOTIDE SEQUENCE</scope>
</reference>
<organism evidence="1">
    <name type="scientific">Anguilla anguilla</name>
    <name type="common">European freshwater eel</name>
    <name type="synonym">Muraena anguilla</name>
    <dbReference type="NCBI Taxonomy" id="7936"/>
    <lineage>
        <taxon>Eukaryota</taxon>
        <taxon>Metazoa</taxon>
        <taxon>Chordata</taxon>
        <taxon>Craniata</taxon>
        <taxon>Vertebrata</taxon>
        <taxon>Euteleostomi</taxon>
        <taxon>Actinopterygii</taxon>
        <taxon>Neopterygii</taxon>
        <taxon>Teleostei</taxon>
        <taxon>Anguilliformes</taxon>
        <taxon>Anguillidae</taxon>
        <taxon>Anguilla</taxon>
    </lineage>
</organism>
<accession>A0A0E9SYI8</accession>